<dbReference type="Gene3D" id="3.40.309.10">
    <property type="entry name" value="Aldehyde Dehydrogenase, Chain A, domain 2"/>
    <property type="match status" value="1"/>
</dbReference>
<dbReference type="PANTHER" id="PTHR43353:SF3">
    <property type="entry name" value="ALDEHYDE DEHYDROGENASE-RELATED"/>
    <property type="match status" value="1"/>
</dbReference>
<dbReference type="Pfam" id="PF00171">
    <property type="entry name" value="Aldedh"/>
    <property type="match status" value="1"/>
</dbReference>
<dbReference type="Gene3D" id="3.40.605.10">
    <property type="entry name" value="Aldehyde Dehydrogenase, Chain A, domain 1"/>
    <property type="match status" value="1"/>
</dbReference>
<evidence type="ECO:0000256" key="1">
    <source>
        <dbReference type="ARBA" id="ARBA00023002"/>
    </source>
</evidence>
<dbReference type="InterPro" id="IPR016163">
    <property type="entry name" value="Ald_DH_C"/>
</dbReference>
<keyword evidence="4" id="KW-1185">Reference proteome</keyword>
<dbReference type="CDD" id="cd07129">
    <property type="entry name" value="ALDH_KGSADH"/>
    <property type="match status" value="1"/>
</dbReference>
<dbReference type="SUPFAM" id="SSF53720">
    <property type="entry name" value="ALDH-like"/>
    <property type="match status" value="1"/>
</dbReference>
<dbReference type="Proteomes" id="UP001163878">
    <property type="component" value="Chromosome"/>
</dbReference>
<evidence type="ECO:0000313" key="3">
    <source>
        <dbReference type="EMBL" id="UYQ62109.1"/>
    </source>
</evidence>
<reference evidence="3" key="1">
    <citation type="submission" date="2022-10" db="EMBL/GenBank/DDBJ databases">
        <title>Cytochrome P450 Catalyzes Benzene Ring Formation in the Biosynthesis of Trialkyl-Substituted Aromatic Polyketides.</title>
        <authorList>
            <person name="Zhao E."/>
            <person name="Ge H."/>
        </authorList>
    </citation>
    <scope>NUCLEOTIDE SEQUENCE</scope>
    <source>
        <strain evidence="3">NA0869</strain>
    </source>
</reference>
<dbReference type="RefSeq" id="WP_264243343.1">
    <property type="nucleotide sequence ID" value="NZ_CP107567.1"/>
</dbReference>
<dbReference type="PANTHER" id="PTHR43353">
    <property type="entry name" value="SUCCINATE-SEMIALDEHYDE DEHYDROGENASE, MITOCHONDRIAL"/>
    <property type="match status" value="1"/>
</dbReference>
<sequence>MRLAQQAFHGYRHTSLEARAAFLESIARHIEDLGPTLLERVRDETGLPAARVESERDRTTGRLRMFAAVVREGGWLDAHIDPALPGRTPVPRPDLRRRRIPLGPVVVFTASNFPLAFSVAGGDTASALAAGAPVVVKAHPSHPGTSELVGRAVRAAVREHGLPEGTFSLLHGPGPGPGPDLGRALVTDPPIKAVGFTGSRRGGLALCETASRRPEPIPVFAEMSSVDPVFLLPNALRRDPDGLGRAFIASMTSSTGQMCTSPGLVFAHEGEDLERFVRAAAAAVRHYTATPMLSPGIHGNCTQGLAGLEAVEGVTVRARGGENDEVATPGRAAVLVTDAETFLATPALRAEVFGPASLVVGVPAATGMENLAAALEGQLTATVHATDADLPTASRLLDTLELLAGASSSTAGPPAWRSVTP</sequence>
<dbReference type="InterPro" id="IPR016161">
    <property type="entry name" value="Ald_DH/histidinol_DH"/>
</dbReference>
<dbReference type="InterPro" id="IPR050740">
    <property type="entry name" value="Aldehyde_DH_Superfamily"/>
</dbReference>
<organism evidence="3 4">
    <name type="scientific">Streptomyces peucetius</name>
    <dbReference type="NCBI Taxonomy" id="1950"/>
    <lineage>
        <taxon>Bacteria</taxon>
        <taxon>Bacillati</taxon>
        <taxon>Actinomycetota</taxon>
        <taxon>Actinomycetes</taxon>
        <taxon>Kitasatosporales</taxon>
        <taxon>Streptomycetaceae</taxon>
        <taxon>Streptomyces</taxon>
    </lineage>
</organism>
<keyword evidence="1" id="KW-0560">Oxidoreductase</keyword>
<name>A0ABY6I5U4_STRPE</name>
<accession>A0ABY6I5U4</accession>
<feature type="domain" description="Aldehyde dehydrogenase" evidence="2">
    <location>
        <begin position="2"/>
        <end position="387"/>
    </location>
</feature>
<protein>
    <submittedName>
        <fullName evidence="3">Aldehyde dehydrogenase (NADP(+))</fullName>
    </submittedName>
</protein>
<evidence type="ECO:0000313" key="4">
    <source>
        <dbReference type="Proteomes" id="UP001163878"/>
    </source>
</evidence>
<dbReference type="InterPro" id="IPR016162">
    <property type="entry name" value="Ald_DH_N"/>
</dbReference>
<dbReference type="InterPro" id="IPR015590">
    <property type="entry name" value="Aldehyde_DH_dom"/>
</dbReference>
<dbReference type="InterPro" id="IPR044151">
    <property type="entry name" value="ALDH_KGSADH"/>
</dbReference>
<evidence type="ECO:0000259" key="2">
    <source>
        <dbReference type="Pfam" id="PF00171"/>
    </source>
</evidence>
<proteinExistence type="predicted"/>
<gene>
    <name evidence="3" type="ORF">OGH68_11830</name>
</gene>
<dbReference type="EMBL" id="CP107567">
    <property type="protein sequence ID" value="UYQ62109.1"/>
    <property type="molecule type" value="Genomic_DNA"/>
</dbReference>